<name>A0A0B7C569_9EUPU</name>
<organism evidence="1">
    <name type="scientific">Arion vulgaris</name>
    <dbReference type="NCBI Taxonomy" id="1028688"/>
    <lineage>
        <taxon>Eukaryota</taxon>
        <taxon>Metazoa</taxon>
        <taxon>Spiralia</taxon>
        <taxon>Lophotrochozoa</taxon>
        <taxon>Mollusca</taxon>
        <taxon>Gastropoda</taxon>
        <taxon>Heterobranchia</taxon>
        <taxon>Euthyneura</taxon>
        <taxon>Panpulmonata</taxon>
        <taxon>Eupulmonata</taxon>
        <taxon>Stylommatophora</taxon>
        <taxon>Helicina</taxon>
        <taxon>Arionoidea</taxon>
        <taxon>Arionidae</taxon>
        <taxon>Arion</taxon>
    </lineage>
</organism>
<proteinExistence type="predicted"/>
<protein>
    <submittedName>
        <fullName evidence="1">Uncharacterized protein</fullName>
    </submittedName>
</protein>
<accession>A0A0B7C569</accession>
<dbReference type="EMBL" id="HACG01052739">
    <property type="protein sequence ID" value="CEK99610.1"/>
    <property type="molecule type" value="Transcribed_RNA"/>
</dbReference>
<reference evidence="1" key="1">
    <citation type="submission" date="2014-12" db="EMBL/GenBank/DDBJ databases">
        <title>Insight into the proteome of Arion vulgaris.</title>
        <authorList>
            <person name="Aradska J."/>
            <person name="Bulat T."/>
            <person name="Smidak R."/>
            <person name="Sarate P."/>
            <person name="Gangsoo J."/>
            <person name="Sialana F."/>
            <person name="Bilban M."/>
            <person name="Lubec G."/>
        </authorList>
    </citation>
    <scope>NUCLEOTIDE SEQUENCE</scope>
    <source>
        <tissue evidence="1">Skin</tissue>
    </source>
</reference>
<sequence>MINYLQLFKLYIVYVHKFFIQSFVPHMASLQEAYTNAMFRLHIRAQATLQYIDNTTFQDLKTS</sequence>
<evidence type="ECO:0000313" key="1">
    <source>
        <dbReference type="EMBL" id="CEK99610.1"/>
    </source>
</evidence>
<gene>
    <name evidence="1" type="primary">ORF221700</name>
</gene>
<feature type="non-terminal residue" evidence="1">
    <location>
        <position position="63"/>
    </location>
</feature>
<dbReference type="AlphaFoldDB" id="A0A0B7C569"/>